<evidence type="ECO:0000259" key="7">
    <source>
        <dbReference type="PROSITE" id="PS50893"/>
    </source>
</evidence>
<dbReference type="InterPro" id="IPR036640">
    <property type="entry name" value="ABC1_TM_sf"/>
</dbReference>
<dbReference type="Gene3D" id="1.20.1560.10">
    <property type="entry name" value="ABC transporter type 1, transmembrane domain"/>
    <property type="match status" value="1"/>
</dbReference>
<name>A0A6V8LCS0_9ACTN</name>
<sequence length="566" mass="59259">MRTQWSTWLARLFVVGGLAAGAAAAGRVVVAIVVELVVDHRVPLGAAGSLAASVMLVLAAGGATAYLLSVRLSEWTERKLAAVRDRTLSAVRALTPAQVRQHRRALLDRLAAEVDGVSCYVRWDNYALPAAVVQVLFTTIAMLVYSPLITIATYAGLAPLVVGARLVERRLANARTRATAKDEQLAVVSRAVLLTAPMHRAAAARRAAEQRIDEALRARDEAAVAAVRASAALTGLREFSVAVAVALAVGTGLALSIEGRLEIGRAIAVALLAVTLVHPAQAIAGAIGEARQAADGLRRLDAPLPGVRDPGADGVALPPGPVGIRFESVCCDTGGGRRLAEVDLDIPAGRLMAFVGTPGAGHPAVADLLTRIADPDAGRVLLGGVPLTRVPFASLRPRVLSLPRNGFVIAGTVADNIRLGLPGVTDAQVAGACADLGLTGWLDELDRGMHTLVGRGRDRHTLSAAEQYLVALAHAYLYRPDVMVVTDCTDDDPVLRARIDQAFAVVARGRTTILITHRPAAARAADEVAVFANGRLVERGTYARLSADPDSAYARLHLPGPSVARH</sequence>
<dbReference type="InterPro" id="IPR027417">
    <property type="entry name" value="P-loop_NTPase"/>
</dbReference>
<keyword evidence="9" id="KW-0547">Nucleotide-binding</keyword>
<evidence type="ECO:0000313" key="10">
    <source>
        <dbReference type="Proteomes" id="UP000482960"/>
    </source>
</evidence>
<feature type="domain" description="ABC transporter" evidence="7">
    <location>
        <begin position="324"/>
        <end position="558"/>
    </location>
</feature>
<feature type="domain" description="ABC transmembrane type-1" evidence="8">
    <location>
        <begin position="14"/>
        <end position="292"/>
    </location>
</feature>
<keyword evidence="9" id="KW-0067">ATP-binding</keyword>
<dbReference type="PANTHER" id="PTHR24221">
    <property type="entry name" value="ATP-BINDING CASSETTE SUB-FAMILY B"/>
    <property type="match status" value="1"/>
</dbReference>
<dbReference type="GO" id="GO:0034040">
    <property type="term" value="F:ATPase-coupled lipid transmembrane transporter activity"/>
    <property type="evidence" value="ECO:0007669"/>
    <property type="project" value="TreeGrafter"/>
</dbReference>
<evidence type="ECO:0000259" key="8">
    <source>
        <dbReference type="PROSITE" id="PS50929"/>
    </source>
</evidence>
<feature type="transmembrane region" description="Helical" evidence="6">
    <location>
        <begin position="12"/>
        <end position="34"/>
    </location>
</feature>
<evidence type="ECO:0000256" key="1">
    <source>
        <dbReference type="ARBA" id="ARBA00004651"/>
    </source>
</evidence>
<evidence type="ECO:0000256" key="4">
    <source>
        <dbReference type="ARBA" id="ARBA00023136"/>
    </source>
</evidence>
<dbReference type="InterPro" id="IPR011527">
    <property type="entry name" value="ABC1_TM_dom"/>
</dbReference>
<dbReference type="AlphaFoldDB" id="A0A6V8LCS0"/>
<keyword evidence="3 6" id="KW-1133">Transmembrane helix</keyword>
<keyword evidence="2 6" id="KW-0812">Transmembrane</keyword>
<accession>A0A6V8LCS0</accession>
<keyword evidence="10" id="KW-1185">Reference proteome</keyword>
<keyword evidence="4 6" id="KW-0472">Membrane</keyword>
<dbReference type="Proteomes" id="UP000482960">
    <property type="component" value="Unassembled WGS sequence"/>
</dbReference>
<dbReference type="GO" id="GO:0140359">
    <property type="term" value="F:ABC-type transporter activity"/>
    <property type="evidence" value="ECO:0007669"/>
    <property type="project" value="InterPro"/>
</dbReference>
<dbReference type="GO" id="GO:0005524">
    <property type="term" value="F:ATP binding"/>
    <property type="evidence" value="ECO:0007669"/>
    <property type="project" value="UniProtKB-KW"/>
</dbReference>
<dbReference type="PROSITE" id="PS50929">
    <property type="entry name" value="ABC_TM1F"/>
    <property type="match status" value="1"/>
</dbReference>
<keyword evidence="5" id="KW-0175">Coiled coil</keyword>
<protein>
    <submittedName>
        <fullName evidence="9">Multidrug ABC transporter ATP-binding protein</fullName>
    </submittedName>
</protein>
<evidence type="ECO:0000256" key="2">
    <source>
        <dbReference type="ARBA" id="ARBA00022692"/>
    </source>
</evidence>
<organism evidence="9 10">
    <name type="scientific">Phytohabitans rumicis</name>
    <dbReference type="NCBI Taxonomy" id="1076125"/>
    <lineage>
        <taxon>Bacteria</taxon>
        <taxon>Bacillati</taxon>
        <taxon>Actinomycetota</taxon>
        <taxon>Actinomycetes</taxon>
        <taxon>Micromonosporales</taxon>
        <taxon>Micromonosporaceae</taxon>
    </lineage>
</organism>
<dbReference type="Pfam" id="PF00664">
    <property type="entry name" value="ABC_membrane"/>
    <property type="match status" value="1"/>
</dbReference>
<dbReference type="Gene3D" id="3.40.50.300">
    <property type="entry name" value="P-loop containing nucleotide triphosphate hydrolases"/>
    <property type="match status" value="1"/>
</dbReference>
<dbReference type="GO" id="GO:0016887">
    <property type="term" value="F:ATP hydrolysis activity"/>
    <property type="evidence" value="ECO:0007669"/>
    <property type="project" value="InterPro"/>
</dbReference>
<dbReference type="Pfam" id="PF00005">
    <property type="entry name" value="ABC_tran"/>
    <property type="match status" value="1"/>
</dbReference>
<evidence type="ECO:0000256" key="5">
    <source>
        <dbReference type="SAM" id="Coils"/>
    </source>
</evidence>
<dbReference type="EMBL" id="BLPG01000001">
    <property type="protein sequence ID" value="GFJ92591.1"/>
    <property type="molecule type" value="Genomic_DNA"/>
</dbReference>
<evidence type="ECO:0000313" key="9">
    <source>
        <dbReference type="EMBL" id="GFJ92591.1"/>
    </source>
</evidence>
<dbReference type="InterPro" id="IPR003439">
    <property type="entry name" value="ABC_transporter-like_ATP-bd"/>
</dbReference>
<dbReference type="GO" id="GO:0005886">
    <property type="term" value="C:plasma membrane"/>
    <property type="evidence" value="ECO:0007669"/>
    <property type="project" value="UniProtKB-SubCell"/>
</dbReference>
<feature type="transmembrane region" description="Helical" evidence="6">
    <location>
        <begin position="46"/>
        <end position="68"/>
    </location>
</feature>
<dbReference type="InterPro" id="IPR039421">
    <property type="entry name" value="Type_1_exporter"/>
</dbReference>
<comment type="subcellular location">
    <subcellularLocation>
        <location evidence="1">Cell membrane</location>
        <topology evidence="1">Multi-pass membrane protein</topology>
    </subcellularLocation>
</comment>
<dbReference type="SUPFAM" id="SSF90123">
    <property type="entry name" value="ABC transporter transmembrane region"/>
    <property type="match status" value="1"/>
</dbReference>
<evidence type="ECO:0000256" key="3">
    <source>
        <dbReference type="ARBA" id="ARBA00022989"/>
    </source>
</evidence>
<proteinExistence type="predicted"/>
<reference evidence="9 10" key="1">
    <citation type="submission" date="2020-03" db="EMBL/GenBank/DDBJ databases">
        <title>Whole genome shotgun sequence of Phytohabitans rumicis NBRC 108638.</title>
        <authorList>
            <person name="Komaki H."/>
            <person name="Tamura T."/>
        </authorList>
    </citation>
    <scope>NUCLEOTIDE SEQUENCE [LARGE SCALE GENOMIC DNA]</scope>
    <source>
        <strain evidence="9 10">NBRC 108638</strain>
    </source>
</reference>
<dbReference type="PANTHER" id="PTHR24221:SF654">
    <property type="entry name" value="ATP-BINDING CASSETTE SUB-FAMILY B MEMBER 6"/>
    <property type="match status" value="1"/>
</dbReference>
<feature type="coiled-coil region" evidence="5">
    <location>
        <begin position="198"/>
        <end position="225"/>
    </location>
</feature>
<reference evidence="9 10" key="2">
    <citation type="submission" date="2020-03" db="EMBL/GenBank/DDBJ databases">
        <authorList>
            <person name="Ichikawa N."/>
            <person name="Kimura A."/>
            <person name="Kitahashi Y."/>
            <person name="Uohara A."/>
        </authorList>
    </citation>
    <scope>NUCLEOTIDE SEQUENCE [LARGE SCALE GENOMIC DNA]</scope>
    <source>
        <strain evidence="9 10">NBRC 108638</strain>
    </source>
</reference>
<gene>
    <name evidence="9" type="ORF">Prum_062330</name>
</gene>
<dbReference type="SUPFAM" id="SSF52540">
    <property type="entry name" value="P-loop containing nucleoside triphosphate hydrolases"/>
    <property type="match status" value="1"/>
</dbReference>
<comment type="caution">
    <text evidence="9">The sequence shown here is derived from an EMBL/GenBank/DDBJ whole genome shotgun (WGS) entry which is preliminary data.</text>
</comment>
<evidence type="ECO:0000256" key="6">
    <source>
        <dbReference type="SAM" id="Phobius"/>
    </source>
</evidence>
<dbReference type="PROSITE" id="PS50893">
    <property type="entry name" value="ABC_TRANSPORTER_2"/>
    <property type="match status" value="1"/>
</dbReference>